<proteinExistence type="predicted"/>
<comment type="caution">
    <text evidence="3">The sequence shown here is derived from an EMBL/GenBank/DDBJ whole genome shotgun (WGS) entry which is preliminary data.</text>
</comment>
<dbReference type="Gene3D" id="3.20.20.140">
    <property type="entry name" value="Metal-dependent hydrolases"/>
    <property type="match status" value="1"/>
</dbReference>
<dbReference type="RefSeq" id="WP_301132680.1">
    <property type="nucleotide sequence ID" value="NZ_JAUHPW010000004.1"/>
</dbReference>
<keyword evidence="4" id="KW-1185">Reference proteome</keyword>
<dbReference type="InterPro" id="IPR032465">
    <property type="entry name" value="ACMSD"/>
</dbReference>
<gene>
    <name evidence="3" type="ORF">QQX09_06645</name>
</gene>
<accession>A0ABT8G8R4</accession>
<feature type="domain" description="Amidohydrolase-related" evidence="2">
    <location>
        <begin position="3"/>
        <end position="327"/>
    </location>
</feature>
<evidence type="ECO:0000259" key="2">
    <source>
        <dbReference type="Pfam" id="PF04909"/>
    </source>
</evidence>
<sequence>MIIDCHGHYTTAPAAHSDWREAQLAAWEAGEAPPPYPEISDDEIRESIESNQLRLIRERGADVTIFSPRASAMGHHLGDLGTSVAWTAACNDLIARVVGLFPGTFVGVAQLPQAAGEGLDAAVRELDRRIAEGFVGVNLNPDPSGGHWTSPPLTDRYWYPVYERMVEHDVPAMIHVSASSNPAFHATGAHYMNADTSAFMQLLQGDLFADFPTLRLIIPHGGGAVPYHWGRYRGLADMLKKPALADHLMGNVFFDTCVYHQPGIDLLTGVIPAENILFGSEMVGAVRGIDPTTGHYFDDTLRYIEAASLSDGDREAILAGNALRVYPGLRAALERASA</sequence>
<dbReference type="InterPro" id="IPR032466">
    <property type="entry name" value="Metal_Hydrolase"/>
</dbReference>
<dbReference type="Proteomes" id="UP001172728">
    <property type="component" value="Unassembled WGS sequence"/>
</dbReference>
<dbReference type="PANTHER" id="PTHR21240:SF28">
    <property type="entry name" value="ISO-OROTATE DECARBOXYLASE (EUROFUNG)"/>
    <property type="match status" value="1"/>
</dbReference>
<evidence type="ECO:0000313" key="3">
    <source>
        <dbReference type="EMBL" id="MDN4475529.1"/>
    </source>
</evidence>
<reference evidence="3" key="1">
    <citation type="submission" date="2023-06" db="EMBL/GenBank/DDBJ databases">
        <title>Sysu t00192.</title>
        <authorList>
            <person name="Gao L."/>
            <person name="Fang B.-Z."/>
            <person name="Li W.-J."/>
        </authorList>
    </citation>
    <scope>NUCLEOTIDE SEQUENCE</scope>
    <source>
        <strain evidence="3">SYSU T00192</strain>
    </source>
</reference>
<evidence type="ECO:0000313" key="4">
    <source>
        <dbReference type="Proteomes" id="UP001172728"/>
    </source>
</evidence>
<name>A0ABT8G8R4_9MICO</name>
<dbReference type="PANTHER" id="PTHR21240">
    <property type="entry name" value="2-AMINO-3-CARBOXYLMUCONATE-6-SEMIALDEHYDE DECARBOXYLASE"/>
    <property type="match status" value="1"/>
</dbReference>
<dbReference type="InterPro" id="IPR006680">
    <property type="entry name" value="Amidohydro-rel"/>
</dbReference>
<dbReference type="SUPFAM" id="SSF51556">
    <property type="entry name" value="Metallo-dependent hydrolases"/>
    <property type="match status" value="1"/>
</dbReference>
<dbReference type="Pfam" id="PF04909">
    <property type="entry name" value="Amidohydro_2"/>
    <property type="match status" value="1"/>
</dbReference>
<organism evidence="3 4">
    <name type="scientific">Demequina litoralis</name>
    <dbReference type="NCBI Taxonomy" id="3051660"/>
    <lineage>
        <taxon>Bacteria</taxon>
        <taxon>Bacillati</taxon>
        <taxon>Actinomycetota</taxon>
        <taxon>Actinomycetes</taxon>
        <taxon>Micrococcales</taxon>
        <taxon>Demequinaceae</taxon>
        <taxon>Demequina</taxon>
    </lineage>
</organism>
<dbReference type="EMBL" id="JAUHPW010000004">
    <property type="protein sequence ID" value="MDN4475529.1"/>
    <property type="molecule type" value="Genomic_DNA"/>
</dbReference>
<evidence type="ECO:0000256" key="1">
    <source>
        <dbReference type="ARBA" id="ARBA00023239"/>
    </source>
</evidence>
<protein>
    <submittedName>
        <fullName evidence="3">Amidohydrolase family protein</fullName>
    </submittedName>
</protein>
<keyword evidence="1" id="KW-0456">Lyase</keyword>